<organism evidence="1 2">
    <name type="scientific">Naegleria lovaniensis</name>
    <name type="common">Amoeba</name>
    <dbReference type="NCBI Taxonomy" id="51637"/>
    <lineage>
        <taxon>Eukaryota</taxon>
        <taxon>Discoba</taxon>
        <taxon>Heterolobosea</taxon>
        <taxon>Tetramitia</taxon>
        <taxon>Eutetramitia</taxon>
        <taxon>Vahlkampfiidae</taxon>
        <taxon>Naegleria</taxon>
    </lineage>
</organism>
<proteinExistence type="predicted"/>
<evidence type="ECO:0000313" key="2">
    <source>
        <dbReference type="Proteomes" id="UP000816034"/>
    </source>
</evidence>
<protein>
    <submittedName>
        <fullName evidence="1">Uncharacterized protein</fullName>
    </submittedName>
</protein>
<dbReference type="EMBL" id="PYSW02000061">
    <property type="protein sequence ID" value="KAG2373040.1"/>
    <property type="molecule type" value="Genomic_DNA"/>
</dbReference>
<keyword evidence="2" id="KW-1185">Reference proteome</keyword>
<dbReference type="RefSeq" id="XP_044542214.1">
    <property type="nucleotide sequence ID" value="XM_044688701.1"/>
</dbReference>
<reference evidence="1 2" key="1">
    <citation type="journal article" date="2018" name="BMC Genomics">
        <title>The genome of Naegleria lovaniensis, the basis for a comparative approach to unravel pathogenicity factors of the human pathogenic amoeba N. fowleri.</title>
        <authorList>
            <person name="Liechti N."/>
            <person name="Schurch N."/>
            <person name="Bruggmann R."/>
            <person name="Wittwer M."/>
        </authorList>
    </citation>
    <scope>NUCLEOTIDE SEQUENCE [LARGE SCALE GENOMIC DNA]</scope>
    <source>
        <strain evidence="1 2">ATCC 30569</strain>
    </source>
</reference>
<comment type="caution">
    <text evidence="1">The sequence shown here is derived from an EMBL/GenBank/DDBJ whole genome shotgun (WGS) entry which is preliminary data.</text>
</comment>
<evidence type="ECO:0000313" key="1">
    <source>
        <dbReference type="EMBL" id="KAG2373040.1"/>
    </source>
</evidence>
<name>A0AA88KBF1_NAELO</name>
<gene>
    <name evidence="1" type="ORF">C9374_012886</name>
</gene>
<dbReference type="GeneID" id="68105340"/>
<sequence length="158" mass="18263">MPVLLTSNFINKDHKPFTRNTTNCEETKPISTETNNTSHISLDDDPYYIQPAVLERVMNRLCSEKRVIEMFDSDSIIECMENCGVSPTIDVTTFNIERLKCGRSKVEWVEFVLSDMKQCSEKYGTKILYQILQHCGQADINKWMKKHPSTSSYQQNVV</sequence>
<accession>A0AA88KBF1</accession>
<dbReference type="AlphaFoldDB" id="A0AA88KBF1"/>
<dbReference type="Proteomes" id="UP000816034">
    <property type="component" value="Unassembled WGS sequence"/>
</dbReference>